<dbReference type="InterPro" id="IPR051259">
    <property type="entry name" value="rRNA_Methyltransferase"/>
</dbReference>
<comment type="caution">
    <text evidence="4">The sequence shown here is derived from an EMBL/GenBank/DDBJ whole genome shotgun (WGS) entry which is preliminary data.</text>
</comment>
<evidence type="ECO:0000313" key="5">
    <source>
        <dbReference type="Proteomes" id="UP000612352"/>
    </source>
</evidence>
<dbReference type="InterPro" id="IPR029028">
    <property type="entry name" value="Alpha/beta_knot_MTases"/>
</dbReference>
<dbReference type="InterPro" id="IPR001537">
    <property type="entry name" value="SpoU_MeTrfase"/>
</dbReference>
<dbReference type="Proteomes" id="UP000612352">
    <property type="component" value="Unassembled WGS sequence"/>
</dbReference>
<dbReference type="CDD" id="cd18095">
    <property type="entry name" value="SpoU-like_rRNA-MTase"/>
    <property type="match status" value="1"/>
</dbReference>
<protein>
    <submittedName>
        <fullName evidence="4">RNA methyltransferase</fullName>
    </submittedName>
</protein>
<dbReference type="EMBL" id="JAEDAJ010000001">
    <property type="protein sequence ID" value="MBK0330023.1"/>
    <property type="molecule type" value="Genomic_DNA"/>
</dbReference>
<proteinExistence type="predicted"/>
<gene>
    <name evidence="4" type="ORF">I8D64_01205</name>
</gene>
<sequence>MGAPAPEGPGTIEAPGPQIVPITTLEDPRLDDYLRMTDVRLRASMEVERGLFMAESFHVIERAMDAGCVPRSFLMSSRWVEQFAPLFTRFPEVPVFVGEESLLESLTGFHLHRGALAAMQRPVLPSAADLLRTARTVAVLENIVDHTNVGAMFRSAAALDVDAVLVTPRCADPLYRRSLRVSMGTVFQVPWTRLGAWPHAPHPPGEDTAHDGVDLLHDAGFDVLALALTEQATALDEVDLGAGRKVALVLGAEGHGLEPSTLKAVDEHVVIPMSGAVDSLNVAAASAVVFWQRRAAVRAG</sequence>
<dbReference type="InterPro" id="IPR029064">
    <property type="entry name" value="Ribosomal_eL30-like_sf"/>
</dbReference>
<dbReference type="GO" id="GO:0032259">
    <property type="term" value="P:methylation"/>
    <property type="evidence" value="ECO:0007669"/>
    <property type="project" value="UniProtKB-KW"/>
</dbReference>
<dbReference type="GO" id="GO:0008168">
    <property type="term" value="F:methyltransferase activity"/>
    <property type="evidence" value="ECO:0007669"/>
    <property type="project" value="UniProtKB-KW"/>
</dbReference>
<organism evidence="4 5">
    <name type="scientific">Brachybacterium halotolerans</name>
    <dbReference type="NCBI Taxonomy" id="2795215"/>
    <lineage>
        <taxon>Bacteria</taxon>
        <taxon>Bacillati</taxon>
        <taxon>Actinomycetota</taxon>
        <taxon>Actinomycetes</taxon>
        <taxon>Micrococcales</taxon>
        <taxon>Dermabacteraceae</taxon>
        <taxon>Brachybacterium</taxon>
    </lineage>
</organism>
<dbReference type="SUPFAM" id="SSF75217">
    <property type="entry name" value="alpha/beta knot"/>
    <property type="match status" value="1"/>
</dbReference>
<dbReference type="PANTHER" id="PTHR43191">
    <property type="entry name" value="RRNA METHYLTRANSFERASE 3"/>
    <property type="match status" value="1"/>
</dbReference>
<dbReference type="InterPro" id="IPR029026">
    <property type="entry name" value="tRNA_m1G_MTases_N"/>
</dbReference>
<keyword evidence="1 4" id="KW-0489">Methyltransferase</keyword>
<dbReference type="RefSeq" id="WP_200500689.1">
    <property type="nucleotide sequence ID" value="NZ_JAEDAJ010000001.1"/>
</dbReference>
<dbReference type="Gene3D" id="3.40.1280.10">
    <property type="match status" value="1"/>
</dbReference>
<keyword evidence="2" id="KW-0808">Transferase</keyword>
<name>A0ABS1B5V3_9MICO</name>
<dbReference type="Pfam" id="PF00588">
    <property type="entry name" value="SpoU_methylase"/>
    <property type="match status" value="1"/>
</dbReference>
<accession>A0ABS1B5V3</accession>
<dbReference type="Gene3D" id="3.30.1330.30">
    <property type="match status" value="1"/>
</dbReference>
<evidence type="ECO:0000313" key="4">
    <source>
        <dbReference type="EMBL" id="MBK0330023.1"/>
    </source>
</evidence>
<reference evidence="4 5" key="1">
    <citation type="submission" date="2020-12" db="EMBL/GenBank/DDBJ databases">
        <title>Brachybacterium sp. MASK1Z-5, whole genome shotgun sequence.</title>
        <authorList>
            <person name="Tuo L."/>
        </authorList>
    </citation>
    <scope>NUCLEOTIDE SEQUENCE [LARGE SCALE GENOMIC DNA]</scope>
    <source>
        <strain evidence="4 5">MASK1Z-5</strain>
    </source>
</reference>
<evidence type="ECO:0000256" key="1">
    <source>
        <dbReference type="ARBA" id="ARBA00022603"/>
    </source>
</evidence>
<evidence type="ECO:0000259" key="3">
    <source>
        <dbReference type="Pfam" id="PF00588"/>
    </source>
</evidence>
<feature type="domain" description="tRNA/rRNA methyltransferase SpoU type" evidence="3">
    <location>
        <begin position="137"/>
        <end position="290"/>
    </location>
</feature>
<dbReference type="SUPFAM" id="SSF55315">
    <property type="entry name" value="L30e-like"/>
    <property type="match status" value="1"/>
</dbReference>
<keyword evidence="5" id="KW-1185">Reference proteome</keyword>
<evidence type="ECO:0000256" key="2">
    <source>
        <dbReference type="ARBA" id="ARBA00022679"/>
    </source>
</evidence>
<dbReference type="PANTHER" id="PTHR43191:SF12">
    <property type="entry name" value="RRNA METHYLASE"/>
    <property type="match status" value="1"/>
</dbReference>